<dbReference type="Proteomes" id="UP000000560">
    <property type="component" value="Chromosome VII"/>
</dbReference>
<feature type="compositionally biased region" description="Basic and acidic residues" evidence="1">
    <location>
        <begin position="81"/>
        <end position="90"/>
    </location>
</feature>
<dbReference type="OMA" id="QRIQHKQ"/>
<reference evidence="3" key="2">
    <citation type="journal article" date="2009" name="Fungal Genet. Biol.">
        <title>The 2008 update of the Aspergillus nidulans genome annotation: a community effort.</title>
        <authorList>
            <person name="Wortman J.R."/>
            <person name="Gilsenan J.M."/>
            <person name="Joardar V."/>
            <person name="Deegan J."/>
            <person name="Clutterbuck J."/>
            <person name="Andersen M.R."/>
            <person name="Archer D."/>
            <person name="Bencina M."/>
            <person name="Braus G."/>
            <person name="Coutinho P."/>
            <person name="von Dohren H."/>
            <person name="Doonan J."/>
            <person name="Driessen A.J."/>
            <person name="Durek P."/>
            <person name="Espeso E."/>
            <person name="Fekete E."/>
            <person name="Flipphi M."/>
            <person name="Estrada C.G."/>
            <person name="Geysens S."/>
            <person name="Goldman G."/>
            <person name="de Groot P.W."/>
            <person name="Hansen K."/>
            <person name="Harris S.D."/>
            <person name="Heinekamp T."/>
            <person name="Helmstaedt K."/>
            <person name="Henrissat B."/>
            <person name="Hofmann G."/>
            <person name="Homan T."/>
            <person name="Horio T."/>
            <person name="Horiuchi H."/>
            <person name="James S."/>
            <person name="Jones M."/>
            <person name="Karaffa L."/>
            <person name="Karanyi Z."/>
            <person name="Kato M."/>
            <person name="Keller N."/>
            <person name="Kelly D.E."/>
            <person name="Kiel J.A."/>
            <person name="Kim J.M."/>
            <person name="van der Klei I.J."/>
            <person name="Klis F.M."/>
            <person name="Kovalchuk A."/>
            <person name="Krasevec N."/>
            <person name="Kubicek C.P."/>
            <person name="Liu B."/>
            <person name="Maccabe A."/>
            <person name="Meyer V."/>
            <person name="Mirabito P."/>
            <person name="Miskei M."/>
            <person name="Mos M."/>
            <person name="Mullins J."/>
            <person name="Nelson D.R."/>
            <person name="Nielsen J."/>
            <person name="Oakley B.R."/>
            <person name="Osmani S.A."/>
            <person name="Pakula T."/>
            <person name="Paszewski A."/>
            <person name="Paulsen I."/>
            <person name="Pilsyk S."/>
            <person name="Pocsi I."/>
            <person name="Punt P.J."/>
            <person name="Ram A.F."/>
            <person name="Ren Q."/>
            <person name="Robellet X."/>
            <person name="Robson G."/>
            <person name="Seiboth B."/>
            <person name="van Solingen P."/>
            <person name="Specht T."/>
            <person name="Sun J."/>
            <person name="Taheri-Talesh N."/>
            <person name="Takeshita N."/>
            <person name="Ussery D."/>
            <person name="vanKuyk P.A."/>
            <person name="Visser H."/>
            <person name="van de Vondervoort P.J."/>
            <person name="de Vries R.P."/>
            <person name="Walton J."/>
            <person name="Xiang X."/>
            <person name="Xiong Y."/>
            <person name="Zeng A.P."/>
            <person name="Brandt B.W."/>
            <person name="Cornell M.J."/>
            <person name="van den Hondel C.A."/>
            <person name="Visser J."/>
            <person name="Oliver S.G."/>
            <person name="Turner G."/>
        </authorList>
    </citation>
    <scope>GENOME REANNOTATION</scope>
    <source>
        <strain evidence="3">FGSC A4 / ATCC 38163 / CBS 112.46 / NRRL 194 / M139</strain>
    </source>
</reference>
<reference evidence="3" key="1">
    <citation type="journal article" date="2005" name="Nature">
        <title>Sequencing of Aspergillus nidulans and comparative analysis with A. fumigatus and A. oryzae.</title>
        <authorList>
            <person name="Galagan J.E."/>
            <person name="Calvo S.E."/>
            <person name="Cuomo C."/>
            <person name="Ma L.J."/>
            <person name="Wortman J.R."/>
            <person name="Batzoglou S."/>
            <person name="Lee S.I."/>
            <person name="Basturkmen M."/>
            <person name="Spevak C.C."/>
            <person name="Clutterbuck J."/>
            <person name="Kapitonov V."/>
            <person name="Jurka J."/>
            <person name="Scazzocchio C."/>
            <person name="Farman M."/>
            <person name="Butler J."/>
            <person name="Purcell S."/>
            <person name="Harris S."/>
            <person name="Braus G.H."/>
            <person name="Draht O."/>
            <person name="Busch S."/>
            <person name="D'Enfert C."/>
            <person name="Bouchier C."/>
            <person name="Goldman G.H."/>
            <person name="Bell-Pedersen D."/>
            <person name="Griffiths-Jones S."/>
            <person name="Doonan J.H."/>
            <person name="Yu J."/>
            <person name="Vienken K."/>
            <person name="Pain A."/>
            <person name="Freitag M."/>
            <person name="Selker E.U."/>
            <person name="Archer D.B."/>
            <person name="Penalva M.A."/>
            <person name="Oakley B.R."/>
            <person name="Momany M."/>
            <person name="Tanaka T."/>
            <person name="Kumagai T."/>
            <person name="Asai K."/>
            <person name="Machida M."/>
            <person name="Nierman W.C."/>
            <person name="Denning D.W."/>
            <person name="Caddick M."/>
            <person name="Hynes M."/>
            <person name="Paoletti M."/>
            <person name="Fischer R."/>
            <person name="Miller B."/>
            <person name="Dyer P."/>
            <person name="Sachs M.S."/>
            <person name="Osmani S.A."/>
            <person name="Birren B.W."/>
        </authorList>
    </citation>
    <scope>NUCLEOTIDE SEQUENCE [LARGE SCALE GENOMIC DNA]</scope>
    <source>
        <strain evidence="3">FGSC A4 / ATCC 38163 / CBS 112.46 / NRRL 194 / M139</strain>
    </source>
</reference>
<sequence>MPGRQRIQHKQDEPVPDYEALEAEARRYKHAVFLLVETIRKNSPADTLELIDAIRNTKSVSEAAGLVMQLSETASSPEGGTQRDSEARSQ</sequence>
<dbReference type="KEGG" id="ani:ANIA_11307"/>
<accession>C8VN02</accession>
<evidence type="ECO:0000313" key="2">
    <source>
        <dbReference type="EMBL" id="CBF85117.1"/>
    </source>
</evidence>
<dbReference type="AlphaFoldDB" id="C8VN02"/>
<name>C8VN02_EMENI</name>
<dbReference type="HOGENOM" id="CLU_2440839_0_0_1"/>
<protein>
    <submittedName>
        <fullName evidence="2">Uncharacterized protein</fullName>
    </submittedName>
</protein>
<evidence type="ECO:0000256" key="1">
    <source>
        <dbReference type="SAM" id="MobiDB-lite"/>
    </source>
</evidence>
<dbReference type="RefSeq" id="XP_050468681.1">
    <property type="nucleotide sequence ID" value="XM_050612805.1"/>
</dbReference>
<feature type="region of interest" description="Disordered" evidence="1">
    <location>
        <begin position="68"/>
        <end position="90"/>
    </location>
</feature>
<dbReference type="EMBL" id="BN001307">
    <property type="protein sequence ID" value="CBF85117.1"/>
    <property type="molecule type" value="Genomic_DNA"/>
</dbReference>
<organism evidence="2 3">
    <name type="scientific">Emericella nidulans (strain FGSC A4 / ATCC 38163 / CBS 112.46 / NRRL 194 / M139)</name>
    <name type="common">Aspergillus nidulans</name>
    <dbReference type="NCBI Taxonomy" id="227321"/>
    <lineage>
        <taxon>Eukaryota</taxon>
        <taxon>Fungi</taxon>
        <taxon>Dikarya</taxon>
        <taxon>Ascomycota</taxon>
        <taxon>Pezizomycotina</taxon>
        <taxon>Eurotiomycetes</taxon>
        <taxon>Eurotiomycetidae</taxon>
        <taxon>Eurotiales</taxon>
        <taxon>Aspergillaceae</taxon>
        <taxon>Aspergillus</taxon>
        <taxon>Aspergillus subgen. Nidulantes</taxon>
    </lineage>
</organism>
<dbReference type="GeneID" id="74896911"/>
<dbReference type="InParanoid" id="C8VN02"/>
<evidence type="ECO:0000313" key="3">
    <source>
        <dbReference type="Proteomes" id="UP000000560"/>
    </source>
</evidence>
<keyword evidence="3" id="KW-1185">Reference proteome</keyword>
<feature type="compositionally biased region" description="Polar residues" evidence="1">
    <location>
        <begin position="70"/>
        <end position="79"/>
    </location>
</feature>
<gene>
    <name evidence="2" type="ORF">ANIA_11307</name>
</gene>
<proteinExistence type="predicted"/>
<dbReference type="OrthoDB" id="4488506at2759"/>